<dbReference type="PANTHER" id="PTHR21022:SF19">
    <property type="entry name" value="PREPHENATE DEHYDRATASE-RELATED"/>
    <property type="match status" value="1"/>
</dbReference>
<evidence type="ECO:0000313" key="11">
    <source>
        <dbReference type="EMBL" id="MCU0105094.1"/>
    </source>
</evidence>
<dbReference type="PANTHER" id="PTHR21022">
    <property type="entry name" value="PREPHENATE DEHYDRATASE P PROTEIN"/>
    <property type="match status" value="1"/>
</dbReference>
<organism evidence="11 12">
    <name type="scientific">Paracholeplasma vituli</name>
    <dbReference type="NCBI Taxonomy" id="69473"/>
    <lineage>
        <taxon>Bacteria</taxon>
        <taxon>Bacillati</taxon>
        <taxon>Mycoplasmatota</taxon>
        <taxon>Mollicutes</taxon>
        <taxon>Acholeplasmatales</taxon>
        <taxon>Acholeplasmataceae</taxon>
        <taxon>Paracholeplasma</taxon>
    </lineage>
</organism>
<proteinExistence type="predicted"/>
<dbReference type="InterPro" id="IPR045865">
    <property type="entry name" value="ACT-like_dom_sf"/>
</dbReference>
<name>A0ABT2PXN4_9MOLU</name>
<dbReference type="SUPFAM" id="SSF55021">
    <property type="entry name" value="ACT-like"/>
    <property type="match status" value="1"/>
</dbReference>
<keyword evidence="7" id="KW-0456">Lyase</keyword>
<reference evidence="12" key="1">
    <citation type="submission" date="2023-07" db="EMBL/GenBank/DDBJ databases">
        <title>Novel Mycoplasma species identified in domestic and wild animals.</title>
        <authorList>
            <person name="Volokhov D.V."/>
            <person name="Furtak V.A."/>
            <person name="Zagorodnyaya T.A."/>
        </authorList>
    </citation>
    <scope>NUCLEOTIDE SEQUENCE [LARGE SCALE GENOMIC DNA]</scope>
    <source>
        <strain evidence="12">92-19</strain>
    </source>
</reference>
<dbReference type="Gene3D" id="3.40.190.10">
    <property type="entry name" value="Periplasmic binding protein-like II"/>
    <property type="match status" value="2"/>
</dbReference>
<dbReference type="SUPFAM" id="SSF53850">
    <property type="entry name" value="Periplasmic binding protein-like II"/>
    <property type="match status" value="1"/>
</dbReference>
<evidence type="ECO:0000256" key="5">
    <source>
        <dbReference type="ARBA" id="ARBA00023141"/>
    </source>
</evidence>
<evidence type="ECO:0000256" key="4">
    <source>
        <dbReference type="ARBA" id="ARBA00022605"/>
    </source>
</evidence>
<dbReference type="EC" id="4.2.1.51" evidence="2"/>
<sequence>MNKIAILGPKNTYSDVCFQVYHHKTQHEPTPIYLRSMKQVIDQGESLGYAILPIENTLEGYVQSHMDLLFFSNLHIDSEIKLEIQFDYIYKPNPKRIYVQYVTKNQCLNFLENHLDETIVLTESNVESYEKYLNDPEGAAIVPRHLVKPIDLVIKGVSDEADNHTRFLILNNQPLGLKLYNKDEPYKVSIVITPKEDRPGLLHEILEGFGDAKINLISIMSRPTKKKMGTYHFFLEFMADVSTQRIVETVLNELKHTFDIRVLGMYQIL</sequence>
<evidence type="ECO:0000256" key="3">
    <source>
        <dbReference type="ARBA" id="ARBA00021872"/>
    </source>
</evidence>
<evidence type="ECO:0000256" key="8">
    <source>
        <dbReference type="ARBA" id="ARBA00047848"/>
    </source>
</evidence>
<evidence type="ECO:0000256" key="6">
    <source>
        <dbReference type="ARBA" id="ARBA00023222"/>
    </source>
</evidence>
<evidence type="ECO:0000259" key="10">
    <source>
        <dbReference type="PROSITE" id="PS51671"/>
    </source>
</evidence>
<evidence type="ECO:0000313" key="12">
    <source>
        <dbReference type="Proteomes" id="UP001209076"/>
    </source>
</evidence>
<keyword evidence="6" id="KW-0584">Phenylalanine biosynthesis</keyword>
<dbReference type="Pfam" id="PF00800">
    <property type="entry name" value="PDT"/>
    <property type="match status" value="1"/>
</dbReference>
<dbReference type="Proteomes" id="UP001209076">
    <property type="component" value="Unassembled WGS sequence"/>
</dbReference>
<comment type="pathway">
    <text evidence="1">Amino-acid biosynthesis; L-phenylalanine biosynthesis; phenylpyruvate from prephenate: step 1/1.</text>
</comment>
<dbReference type="Gene3D" id="3.30.70.260">
    <property type="match status" value="1"/>
</dbReference>
<evidence type="ECO:0000256" key="2">
    <source>
        <dbReference type="ARBA" id="ARBA00013147"/>
    </source>
</evidence>
<evidence type="ECO:0000259" key="9">
    <source>
        <dbReference type="PROSITE" id="PS51171"/>
    </source>
</evidence>
<comment type="caution">
    <text evidence="11">The sequence shown here is derived from an EMBL/GenBank/DDBJ whole genome shotgun (WGS) entry which is preliminary data.</text>
</comment>
<dbReference type="EMBL" id="JAOEGN010000009">
    <property type="protein sequence ID" value="MCU0105094.1"/>
    <property type="molecule type" value="Genomic_DNA"/>
</dbReference>
<dbReference type="PROSITE" id="PS51671">
    <property type="entry name" value="ACT"/>
    <property type="match status" value="1"/>
</dbReference>
<feature type="domain" description="ACT" evidence="10">
    <location>
        <begin position="190"/>
        <end position="267"/>
    </location>
</feature>
<keyword evidence="4" id="KW-0028">Amino-acid biosynthesis</keyword>
<dbReference type="RefSeq" id="WP_262096359.1">
    <property type="nucleotide sequence ID" value="NZ_JAOEGN010000009.1"/>
</dbReference>
<keyword evidence="12" id="KW-1185">Reference proteome</keyword>
<evidence type="ECO:0000256" key="1">
    <source>
        <dbReference type="ARBA" id="ARBA00004741"/>
    </source>
</evidence>
<dbReference type="CDD" id="cd04905">
    <property type="entry name" value="ACT_CM-PDT"/>
    <property type="match status" value="1"/>
</dbReference>
<dbReference type="InterPro" id="IPR001086">
    <property type="entry name" value="Preph_deHydtase"/>
</dbReference>
<dbReference type="PROSITE" id="PS51171">
    <property type="entry name" value="PREPHENATE_DEHYDR_3"/>
    <property type="match status" value="1"/>
</dbReference>
<accession>A0ABT2PXN4</accession>
<dbReference type="Pfam" id="PF01842">
    <property type="entry name" value="ACT"/>
    <property type="match status" value="1"/>
</dbReference>
<comment type="catalytic activity">
    <reaction evidence="8">
        <text>prephenate + H(+) = 3-phenylpyruvate + CO2 + H2O</text>
        <dbReference type="Rhea" id="RHEA:21648"/>
        <dbReference type="ChEBI" id="CHEBI:15377"/>
        <dbReference type="ChEBI" id="CHEBI:15378"/>
        <dbReference type="ChEBI" id="CHEBI:16526"/>
        <dbReference type="ChEBI" id="CHEBI:18005"/>
        <dbReference type="ChEBI" id="CHEBI:29934"/>
        <dbReference type="EC" id="4.2.1.51"/>
    </reaction>
</comment>
<gene>
    <name evidence="11" type="ORF">N7603_05430</name>
</gene>
<dbReference type="InterPro" id="IPR002912">
    <property type="entry name" value="ACT_dom"/>
</dbReference>
<evidence type="ECO:0000256" key="7">
    <source>
        <dbReference type="ARBA" id="ARBA00023239"/>
    </source>
</evidence>
<protein>
    <recommendedName>
        <fullName evidence="3">Prephenate dehydratase</fullName>
        <ecNumber evidence="2">4.2.1.51</ecNumber>
    </recommendedName>
</protein>
<keyword evidence="5" id="KW-0057">Aromatic amino acid biosynthesis</keyword>
<feature type="domain" description="Prephenate dehydratase" evidence="9">
    <location>
        <begin position="3"/>
        <end position="172"/>
    </location>
</feature>